<evidence type="ECO:0000313" key="3">
    <source>
        <dbReference type="Proteomes" id="UP000683551"/>
    </source>
</evidence>
<evidence type="ECO:0000256" key="1">
    <source>
        <dbReference type="SAM" id="SignalP"/>
    </source>
</evidence>
<dbReference type="InterPro" id="IPR050824">
    <property type="entry name" value="Thiol_disulfide_DsbA"/>
</dbReference>
<evidence type="ECO:0008006" key="4">
    <source>
        <dbReference type="Google" id="ProtNLM"/>
    </source>
</evidence>
<name>A0A9E6SYB9_9PROT</name>
<feature type="chain" id="PRO_5038869900" description="Thiol:disulfide interchange protein DsbA" evidence="1">
    <location>
        <begin position="31"/>
        <end position="234"/>
    </location>
</feature>
<sequence>MSTSKLHSGVNKFRLVLMTVLGLSQCGAFAENGMPQAQNIQPFTTTTPFDQQDQKKVLVYFKYDCPFCREYHSMLASWGQTLPAGYTLEFVPVLEAGPDGHAMKKSMTPFSLYEALERVHGVGASNLLAFSNRAYAIEQDGIMKPDGDAAEWQAAVLVAGVSGQDIIAASQFSDKNIPAMIERQAHYQLKETPTLVICGKYEVNPGTTNGDHVLFQQLINGVMSKCLIEQGAKP</sequence>
<dbReference type="AlphaFoldDB" id="A0A9E6SYB9"/>
<accession>A0A9E6SYB9</accession>
<organism evidence="2 3">
    <name type="scientific">Ferrovum myxofaciens</name>
    <dbReference type="NCBI Taxonomy" id="416213"/>
    <lineage>
        <taxon>Bacteria</taxon>
        <taxon>Pseudomonadati</taxon>
        <taxon>Pseudomonadota</taxon>
        <taxon>Betaproteobacteria</taxon>
        <taxon>Ferrovales</taxon>
        <taxon>Ferrovaceae</taxon>
        <taxon>Ferrovum</taxon>
    </lineage>
</organism>
<dbReference type="SUPFAM" id="SSF52833">
    <property type="entry name" value="Thioredoxin-like"/>
    <property type="match status" value="1"/>
</dbReference>
<dbReference type="RefSeq" id="WP_273145225.1">
    <property type="nucleotide sequence ID" value="NZ_CP053675.1"/>
</dbReference>
<proteinExistence type="predicted"/>
<evidence type="ECO:0000313" key="2">
    <source>
        <dbReference type="EMBL" id="QWY77781.1"/>
    </source>
</evidence>
<gene>
    <name evidence="2" type="ORF">JZL65_01455</name>
</gene>
<feature type="signal peptide" evidence="1">
    <location>
        <begin position="1"/>
        <end position="30"/>
    </location>
</feature>
<dbReference type="EMBL" id="CP071137">
    <property type="protein sequence ID" value="QWY77781.1"/>
    <property type="molecule type" value="Genomic_DNA"/>
</dbReference>
<reference evidence="2" key="1">
    <citation type="submission" date="2021-02" db="EMBL/GenBank/DDBJ databases">
        <title>Comparative genomics of Ferrovum myxofaciens strains, predominant extremophile bacteria forming large biofilm stalactites in acid mine ecosystems.</title>
        <authorList>
            <person name="Burkartova K."/>
            <person name="Ridl J."/>
            <person name="Pajer P."/>
            <person name="Falteisek L."/>
        </authorList>
    </citation>
    <scope>NUCLEOTIDE SEQUENCE</scope>
    <source>
        <strain evidence="2">MI1III</strain>
    </source>
</reference>
<protein>
    <recommendedName>
        <fullName evidence="4">Thiol:disulfide interchange protein DsbA</fullName>
    </recommendedName>
</protein>
<keyword evidence="1" id="KW-0732">Signal</keyword>
<dbReference type="Gene3D" id="3.40.30.10">
    <property type="entry name" value="Glutaredoxin"/>
    <property type="match status" value="1"/>
</dbReference>
<dbReference type="InterPro" id="IPR036249">
    <property type="entry name" value="Thioredoxin-like_sf"/>
</dbReference>
<dbReference type="PANTHER" id="PTHR35891:SF3">
    <property type="entry name" value="THIOL:DISULFIDE INTERCHANGE PROTEIN DSBL"/>
    <property type="match status" value="1"/>
</dbReference>
<dbReference type="Proteomes" id="UP000683551">
    <property type="component" value="Chromosome"/>
</dbReference>
<dbReference type="PANTHER" id="PTHR35891">
    <property type="entry name" value="THIOL:DISULFIDE INTERCHANGE PROTEIN DSBA"/>
    <property type="match status" value="1"/>
</dbReference>